<dbReference type="STRING" id="574650.SAMN04487966_101434"/>
<evidence type="ECO:0000313" key="3">
    <source>
        <dbReference type="Proteomes" id="UP000198881"/>
    </source>
</evidence>
<dbReference type="OrthoDB" id="3731420at2"/>
<dbReference type="AlphaFoldDB" id="A0A1I7MFD6"/>
<proteinExistence type="predicted"/>
<dbReference type="EMBL" id="FPCG01000001">
    <property type="protein sequence ID" value="SFV20540.1"/>
    <property type="molecule type" value="Genomic_DNA"/>
</dbReference>
<sequence length="161" mass="17743">MTIATATPSEATHTAVGPGPGVIPSALRTPTGQFTPHRSLREEGLRQRELELQRHIRSLAGIVAQACVEAERGLRPARQLAAWLDLETYGKMARRADLAERTRTDRSAQTSPRTLQARCCQVSPTVFEASASVRCGGRVRALAMRIELRRDRWKVTAVEMG</sequence>
<name>A0A1I7MFD6_9MICC</name>
<accession>A0A1I7MFD6</accession>
<feature type="region of interest" description="Disordered" evidence="1">
    <location>
        <begin position="1"/>
        <end position="36"/>
    </location>
</feature>
<protein>
    <submittedName>
        <fullName evidence="2">Uncharacterized protein</fullName>
    </submittedName>
</protein>
<dbReference type="Proteomes" id="UP000198881">
    <property type="component" value="Unassembled WGS sequence"/>
</dbReference>
<evidence type="ECO:0000256" key="1">
    <source>
        <dbReference type="SAM" id="MobiDB-lite"/>
    </source>
</evidence>
<gene>
    <name evidence="2" type="ORF">SAMN04487966_101434</name>
</gene>
<dbReference type="RefSeq" id="WP_091693594.1">
    <property type="nucleotide sequence ID" value="NZ_CAMIGK010000010.1"/>
</dbReference>
<dbReference type="Pfam" id="PF20060">
    <property type="entry name" value="DUF6459"/>
    <property type="match status" value="1"/>
</dbReference>
<feature type="compositionally biased region" description="Polar residues" evidence="1">
    <location>
        <begin position="1"/>
        <end position="12"/>
    </location>
</feature>
<organism evidence="2 3">
    <name type="scientific">Micrococcus terreus</name>
    <dbReference type="NCBI Taxonomy" id="574650"/>
    <lineage>
        <taxon>Bacteria</taxon>
        <taxon>Bacillati</taxon>
        <taxon>Actinomycetota</taxon>
        <taxon>Actinomycetes</taxon>
        <taxon>Micrococcales</taxon>
        <taxon>Micrococcaceae</taxon>
        <taxon>Micrococcus</taxon>
    </lineage>
</organism>
<dbReference type="InterPro" id="IPR045596">
    <property type="entry name" value="DUF6459"/>
</dbReference>
<evidence type="ECO:0000313" key="2">
    <source>
        <dbReference type="EMBL" id="SFV20540.1"/>
    </source>
</evidence>
<reference evidence="2 3" key="1">
    <citation type="submission" date="2016-10" db="EMBL/GenBank/DDBJ databases">
        <authorList>
            <person name="de Groot N.N."/>
        </authorList>
    </citation>
    <scope>NUCLEOTIDE SEQUENCE [LARGE SCALE GENOMIC DNA]</scope>
    <source>
        <strain evidence="2 3">CGMCC 1.7054</strain>
    </source>
</reference>
<keyword evidence="3" id="KW-1185">Reference proteome</keyword>